<reference evidence="2" key="1">
    <citation type="submission" date="2012-02" db="EMBL/GenBank/DDBJ databases">
        <title>Complete sequence of plasmid of Methanomethylovorans hollandica DSM 15978.</title>
        <authorList>
            <person name="Lucas S."/>
            <person name="Copeland A."/>
            <person name="Lapidus A."/>
            <person name="Glavina del Rio T."/>
            <person name="Dalin E."/>
            <person name="Tice H."/>
            <person name="Bruce D."/>
            <person name="Goodwin L."/>
            <person name="Pitluck S."/>
            <person name="Peters L."/>
            <person name="Mikhailova N."/>
            <person name="Held B."/>
            <person name="Kyrpides N."/>
            <person name="Mavromatis K."/>
            <person name="Ivanova N."/>
            <person name="Brettin T."/>
            <person name="Detter J.C."/>
            <person name="Han C."/>
            <person name="Larimer F."/>
            <person name="Land M."/>
            <person name="Hauser L."/>
            <person name="Markowitz V."/>
            <person name="Cheng J.-F."/>
            <person name="Hugenholtz P."/>
            <person name="Woyke T."/>
            <person name="Wu D."/>
            <person name="Spring S."/>
            <person name="Schroeder M."/>
            <person name="Brambilla E."/>
            <person name="Klenk H.-P."/>
            <person name="Eisen J.A."/>
        </authorList>
    </citation>
    <scope>NUCLEOTIDE SEQUENCE [LARGE SCALE GENOMIC DNA]</scope>
    <source>
        <strain evidence="2">DSM 15978 / NBRC 107637 / DMS1</strain>
        <plasmid evidence="2">Plasmid pMETHO01</plasmid>
    </source>
</reference>
<geneLocation type="plasmid" evidence="1 2">
    <name>pMETHO01</name>
</geneLocation>
<keyword evidence="1" id="KW-0614">Plasmid</keyword>
<dbReference type="EMBL" id="CP003363">
    <property type="protein sequence ID" value="AGB50840.1"/>
    <property type="molecule type" value="Genomic_DNA"/>
</dbReference>
<gene>
    <name evidence="1" type="ordered locus">Metho_2711</name>
</gene>
<keyword evidence="2" id="KW-1185">Reference proteome</keyword>
<dbReference type="RefSeq" id="WP_015313972.1">
    <property type="nucleotide sequence ID" value="NC_019972.1"/>
</dbReference>
<dbReference type="AlphaFoldDB" id="L0L1P5"/>
<dbReference type="Proteomes" id="UP000010866">
    <property type="component" value="Plasmid pMETHO01"/>
</dbReference>
<name>L0L1P5_METHD</name>
<sequence>MHNGRYFFVWHIRAKQIPTNLEIEISYYGSEITTDDTTIEFKTHDTSEREKQGIIDTIHSSMKDHGITDYSIYATEYMPTGDSYSFDSKKDQDPT</sequence>
<dbReference type="HOGENOM" id="CLU_2366202_0_0_2"/>
<evidence type="ECO:0000313" key="2">
    <source>
        <dbReference type="Proteomes" id="UP000010866"/>
    </source>
</evidence>
<proteinExistence type="predicted"/>
<dbReference type="KEGG" id="mhz:Metho_2711"/>
<protein>
    <submittedName>
        <fullName evidence="1">Uncharacterized protein</fullName>
    </submittedName>
</protein>
<dbReference type="GeneID" id="14401673"/>
<organism evidence="1 2">
    <name type="scientific">Methanomethylovorans hollandica (strain DSM 15978 / NBRC 107637 / DMS1)</name>
    <dbReference type="NCBI Taxonomy" id="867904"/>
    <lineage>
        <taxon>Archaea</taxon>
        <taxon>Methanobacteriati</taxon>
        <taxon>Methanobacteriota</taxon>
        <taxon>Stenosarchaea group</taxon>
        <taxon>Methanomicrobia</taxon>
        <taxon>Methanosarcinales</taxon>
        <taxon>Methanosarcinaceae</taxon>
        <taxon>Methanomethylovorans</taxon>
    </lineage>
</organism>
<evidence type="ECO:0000313" key="1">
    <source>
        <dbReference type="EMBL" id="AGB50840.1"/>
    </source>
</evidence>
<accession>L0L1P5</accession>